<organism evidence="2 3">
    <name type="scientific">Microbulbifer okhotskensis</name>
    <dbReference type="NCBI Taxonomy" id="2926617"/>
    <lineage>
        <taxon>Bacteria</taxon>
        <taxon>Pseudomonadati</taxon>
        <taxon>Pseudomonadota</taxon>
        <taxon>Gammaproteobacteria</taxon>
        <taxon>Cellvibrionales</taxon>
        <taxon>Microbulbiferaceae</taxon>
        <taxon>Microbulbifer</taxon>
    </lineage>
</organism>
<evidence type="ECO:0000313" key="3">
    <source>
        <dbReference type="Proteomes" id="UP001139028"/>
    </source>
</evidence>
<gene>
    <name evidence="2" type="ORF">MO867_00480</name>
</gene>
<evidence type="ECO:0000256" key="1">
    <source>
        <dbReference type="SAM" id="MobiDB-lite"/>
    </source>
</evidence>
<dbReference type="RefSeq" id="WP_252463969.1">
    <property type="nucleotide sequence ID" value="NZ_JALBWM010000001.1"/>
</dbReference>
<reference evidence="2" key="1">
    <citation type="journal article" date="2022" name="Arch. Microbiol.">
        <title>Microbulbifer okhotskensis sp. nov., isolated from a deep bottom sediment of the Okhotsk Sea.</title>
        <authorList>
            <person name="Romanenko L."/>
            <person name="Kurilenko V."/>
            <person name="Otstavnykh N."/>
            <person name="Velansky P."/>
            <person name="Isaeva M."/>
            <person name="Mikhailov V."/>
        </authorList>
    </citation>
    <scope>NUCLEOTIDE SEQUENCE</scope>
    <source>
        <strain evidence="2">OS29</strain>
    </source>
</reference>
<dbReference type="EMBL" id="JALBWM010000001">
    <property type="protein sequence ID" value="MCO1332800.1"/>
    <property type="molecule type" value="Genomic_DNA"/>
</dbReference>
<name>A0A9X2EJI9_9GAMM</name>
<dbReference type="AlphaFoldDB" id="A0A9X2EJI9"/>
<protein>
    <submittedName>
        <fullName evidence="2">Uncharacterized protein</fullName>
    </submittedName>
</protein>
<comment type="caution">
    <text evidence="2">The sequence shown here is derived from an EMBL/GenBank/DDBJ whole genome shotgun (WGS) entry which is preliminary data.</text>
</comment>
<evidence type="ECO:0000313" key="2">
    <source>
        <dbReference type="EMBL" id="MCO1332800.1"/>
    </source>
</evidence>
<keyword evidence="3" id="KW-1185">Reference proteome</keyword>
<accession>A0A9X2EJI9</accession>
<proteinExistence type="predicted"/>
<dbReference type="Proteomes" id="UP001139028">
    <property type="component" value="Unassembled WGS sequence"/>
</dbReference>
<sequence>MEGSVCTAPVSDTGVQGNSSRLGTRLATLRERLRLTYGDSHGLRRVSQQPMGLRTEIVFPTKEQS</sequence>
<feature type="region of interest" description="Disordered" evidence="1">
    <location>
        <begin position="1"/>
        <end position="21"/>
    </location>
</feature>